<gene>
    <name evidence="1" type="ORF">AM593_03079</name>
</gene>
<accession>A0A409V7C7</accession>
<reference evidence="1 2" key="1">
    <citation type="journal article" date="2016" name="PLoS ONE">
        <title>A First Insight into the Genome of the Filter-Feeder Mussel Mytilus galloprovincialis.</title>
        <authorList>
            <person name="Murgarella M."/>
            <person name="Puiu D."/>
            <person name="Novoa B."/>
            <person name="Figueras A."/>
            <person name="Posada D."/>
            <person name="Canchaya C."/>
        </authorList>
    </citation>
    <scope>NUCLEOTIDE SEQUENCE [LARGE SCALE GENOMIC DNA]</scope>
    <source>
        <tissue evidence="1">Muscle</tissue>
    </source>
</reference>
<dbReference type="AlphaFoldDB" id="A0A409V7C7"/>
<dbReference type="SUPFAM" id="SSF111326">
    <property type="entry name" value="Urocanase"/>
    <property type="match status" value="1"/>
</dbReference>
<dbReference type="EMBL" id="KV595359">
    <property type="protein sequence ID" value="OPL21086.1"/>
    <property type="molecule type" value="Genomic_DNA"/>
</dbReference>
<sequence>LDECISKIRHARRQKEAFSIGYHGNILTYDESRIMMHEDPIRFKNLVQE</sequence>
<organism evidence="1 2">
    <name type="scientific">Mytilus galloprovincialis</name>
    <name type="common">Mediterranean mussel</name>
    <dbReference type="NCBI Taxonomy" id="29158"/>
    <lineage>
        <taxon>Eukaryota</taxon>
        <taxon>Metazoa</taxon>
        <taxon>Spiralia</taxon>
        <taxon>Lophotrochozoa</taxon>
        <taxon>Mollusca</taxon>
        <taxon>Bivalvia</taxon>
        <taxon>Autobranchia</taxon>
        <taxon>Pteriomorphia</taxon>
        <taxon>Mytilida</taxon>
        <taxon>Mytiloidea</taxon>
        <taxon>Mytilidae</taxon>
        <taxon>Mytilinae</taxon>
        <taxon>Mytilus</taxon>
    </lineage>
</organism>
<dbReference type="InterPro" id="IPR036190">
    <property type="entry name" value="Urocanase_sf"/>
</dbReference>
<name>A0A409V7C7_MYTGA</name>
<feature type="non-terminal residue" evidence="1">
    <location>
        <position position="1"/>
    </location>
</feature>
<dbReference type="Proteomes" id="UP000266721">
    <property type="component" value="Unassembled WGS sequence"/>
</dbReference>
<keyword evidence="2" id="KW-1185">Reference proteome</keyword>
<feature type="non-terminal residue" evidence="1">
    <location>
        <position position="49"/>
    </location>
</feature>
<protein>
    <submittedName>
        <fullName evidence="1">Uncharacterized protein</fullName>
    </submittedName>
</protein>
<evidence type="ECO:0000313" key="2">
    <source>
        <dbReference type="Proteomes" id="UP000266721"/>
    </source>
</evidence>
<dbReference type="SMR" id="A0A409V7C7"/>
<evidence type="ECO:0000313" key="1">
    <source>
        <dbReference type="EMBL" id="OPL21086.1"/>
    </source>
</evidence>
<proteinExistence type="predicted"/>